<dbReference type="Pfam" id="PF13023">
    <property type="entry name" value="HD_3"/>
    <property type="match status" value="1"/>
</dbReference>
<gene>
    <name evidence="4" type="ORF">GMLC_17690</name>
</gene>
<dbReference type="EMBL" id="BLXZ01000003">
    <property type="protein sequence ID" value="GFO68190.1"/>
    <property type="molecule type" value="Genomic_DNA"/>
</dbReference>
<proteinExistence type="predicted"/>
<protein>
    <submittedName>
        <fullName evidence="4">Hydrolase</fullName>
    </submittedName>
</protein>
<evidence type="ECO:0000313" key="4">
    <source>
        <dbReference type="EMBL" id="GFO68190.1"/>
    </source>
</evidence>
<dbReference type="GO" id="GO:0005737">
    <property type="term" value="C:cytoplasm"/>
    <property type="evidence" value="ECO:0007669"/>
    <property type="project" value="TreeGrafter"/>
</dbReference>
<dbReference type="RefSeq" id="WP_183360710.1">
    <property type="nucleotide sequence ID" value="NZ_BLXZ01000003.1"/>
</dbReference>
<dbReference type="PANTHER" id="PTHR11845">
    <property type="entry name" value="5'-DEOXYNUCLEOTIDASE HDDC2"/>
    <property type="match status" value="1"/>
</dbReference>
<sequence>MTRDTTPLSQIVTFILELDKLKGVTRKNRPLGLERYENSAEHSWQIAMLALSLERFAQAPVDINRVVGMLLVHDIGEIDTGDTMVFVQDGWEERKAAELAAARRIFGMLPEETGAHFLELWQEFEAGTTAEAIFANAVDRAMPPLLNLANHGQSWRENGIDYERVIGRIGPPIKAGCPALWDYLAERIAEEERKGWFGARDGAGSGER</sequence>
<accession>A0A6V8N763</accession>
<evidence type="ECO:0000313" key="5">
    <source>
        <dbReference type="Proteomes" id="UP000587586"/>
    </source>
</evidence>
<keyword evidence="1" id="KW-0479">Metal-binding</keyword>
<keyword evidence="5" id="KW-1185">Reference proteome</keyword>
<reference evidence="5" key="1">
    <citation type="submission" date="2020-06" db="EMBL/GenBank/DDBJ databases">
        <title>Draft genomic sequecing of Geomonas sp. Red745.</title>
        <authorList>
            <person name="Itoh H."/>
            <person name="Xu Z.X."/>
            <person name="Ushijima N."/>
            <person name="Masuda Y."/>
            <person name="Shiratori Y."/>
            <person name="Senoo K."/>
        </authorList>
    </citation>
    <scope>NUCLEOTIDE SEQUENCE [LARGE SCALE GENOMIC DNA]</scope>
    <source>
        <strain evidence="5">Red745</strain>
    </source>
</reference>
<dbReference type="GO" id="GO:0002953">
    <property type="term" value="F:5'-deoxynucleotidase activity"/>
    <property type="evidence" value="ECO:0007669"/>
    <property type="project" value="InterPro"/>
</dbReference>
<evidence type="ECO:0000256" key="1">
    <source>
        <dbReference type="ARBA" id="ARBA00022723"/>
    </source>
</evidence>
<dbReference type="SUPFAM" id="SSF109604">
    <property type="entry name" value="HD-domain/PDEase-like"/>
    <property type="match status" value="1"/>
</dbReference>
<name>A0A6V8N763_9BACT</name>
<dbReference type="PANTHER" id="PTHR11845:SF13">
    <property type="entry name" value="5'-DEOXYNUCLEOTIDASE HDDC2"/>
    <property type="match status" value="1"/>
</dbReference>
<evidence type="ECO:0000256" key="2">
    <source>
        <dbReference type="ARBA" id="ARBA00022801"/>
    </source>
</evidence>
<organism evidence="4 5">
    <name type="scientific">Geomonas limicola</name>
    <dbReference type="NCBI Taxonomy" id="2740186"/>
    <lineage>
        <taxon>Bacteria</taxon>
        <taxon>Pseudomonadati</taxon>
        <taxon>Thermodesulfobacteriota</taxon>
        <taxon>Desulfuromonadia</taxon>
        <taxon>Geobacterales</taxon>
        <taxon>Geobacteraceae</taxon>
        <taxon>Geomonas</taxon>
    </lineage>
</organism>
<dbReference type="InterPro" id="IPR006674">
    <property type="entry name" value="HD_domain"/>
</dbReference>
<feature type="domain" description="HD" evidence="3">
    <location>
        <begin position="18"/>
        <end position="181"/>
    </location>
</feature>
<dbReference type="Proteomes" id="UP000587586">
    <property type="component" value="Unassembled WGS sequence"/>
</dbReference>
<comment type="caution">
    <text evidence="4">The sequence shown here is derived from an EMBL/GenBank/DDBJ whole genome shotgun (WGS) entry which is preliminary data.</text>
</comment>
<evidence type="ECO:0000259" key="3">
    <source>
        <dbReference type="Pfam" id="PF13023"/>
    </source>
</evidence>
<dbReference type="InterPro" id="IPR039356">
    <property type="entry name" value="YfbR/HDDC2"/>
</dbReference>
<dbReference type="GO" id="GO:0046872">
    <property type="term" value="F:metal ion binding"/>
    <property type="evidence" value="ECO:0007669"/>
    <property type="project" value="UniProtKB-KW"/>
</dbReference>
<dbReference type="Gene3D" id="1.10.3210.10">
    <property type="entry name" value="Hypothetical protein af1432"/>
    <property type="match status" value="1"/>
</dbReference>
<keyword evidence="2 4" id="KW-0378">Hydrolase</keyword>
<dbReference type="AlphaFoldDB" id="A0A6V8N763"/>